<dbReference type="EMBL" id="LCZJ02000076">
    <property type="protein sequence ID" value="KTD83312.1"/>
    <property type="molecule type" value="Genomic_DNA"/>
</dbReference>
<proteinExistence type="predicted"/>
<evidence type="ECO:0000313" key="2">
    <source>
        <dbReference type="Proteomes" id="UP000054709"/>
    </source>
</evidence>
<keyword evidence="2" id="KW-1185">Reference proteome</keyword>
<sequence length="125" mass="13918">MKIKITKSGLKKDEVFFLTEFGEGRGIWCSAPVKPGTETDVEFELSELLMRWVDILPVPASGFNIRLEGDKVVFTGVLENIEEDGTGYLRLGESLVMFECLGEPMALGVFVEVQVRDVSIYPLSI</sequence>
<protein>
    <submittedName>
        <fullName evidence="1">Uncharacterized protein</fullName>
    </submittedName>
</protein>
<organism evidence="1 2">
    <name type="scientific">Paenibacillus etheri</name>
    <dbReference type="NCBI Taxonomy" id="1306852"/>
    <lineage>
        <taxon>Bacteria</taxon>
        <taxon>Bacillati</taxon>
        <taxon>Bacillota</taxon>
        <taxon>Bacilli</taxon>
        <taxon>Bacillales</taxon>
        <taxon>Paenibacillaceae</taxon>
        <taxon>Paenibacillus</taxon>
    </lineage>
</organism>
<accession>A0A0W1APY4</accession>
<name>A0A0W1APY4_9BACL</name>
<gene>
    <name evidence="1" type="ORF">UQ64_02575</name>
</gene>
<dbReference type="OrthoDB" id="2937251at2"/>
<reference evidence="1 2" key="1">
    <citation type="journal article" date="2015" name="Int. Biodeterior. Biodegradation">
        <title>Physiological and genetic screening methods for the isolation of methyl tert-butyl ether-degrading bacteria for bioremediation purposes.</title>
        <authorList>
            <person name="Guisado I.M."/>
            <person name="Purswani J."/>
            <person name="Gonzalez Lopez J."/>
            <person name="Pozo C."/>
        </authorList>
    </citation>
    <scope>NUCLEOTIDE SEQUENCE [LARGE SCALE GENOMIC DNA]</scope>
    <source>
        <strain evidence="1 2">SH7</strain>
    </source>
</reference>
<dbReference type="RefSeq" id="WP_060626819.1">
    <property type="nucleotide sequence ID" value="NZ_LCZJ02000076.1"/>
</dbReference>
<evidence type="ECO:0000313" key="1">
    <source>
        <dbReference type="EMBL" id="KTD83312.1"/>
    </source>
</evidence>
<dbReference type="AlphaFoldDB" id="A0A0W1APY4"/>
<dbReference type="Proteomes" id="UP000054709">
    <property type="component" value="Unassembled WGS sequence"/>
</dbReference>
<comment type="caution">
    <text evidence="1">The sequence shown here is derived from an EMBL/GenBank/DDBJ whole genome shotgun (WGS) entry which is preliminary data.</text>
</comment>